<dbReference type="SUPFAM" id="SSF52218">
    <property type="entry name" value="Flavoproteins"/>
    <property type="match status" value="1"/>
</dbReference>
<evidence type="ECO:0000313" key="3">
    <source>
        <dbReference type="Proteomes" id="UP001523216"/>
    </source>
</evidence>
<dbReference type="Gene3D" id="3.40.50.360">
    <property type="match status" value="1"/>
</dbReference>
<dbReference type="Pfam" id="PF00258">
    <property type="entry name" value="Flavodoxin_1"/>
    <property type="match status" value="1"/>
</dbReference>
<dbReference type="InterPro" id="IPR029039">
    <property type="entry name" value="Flavoprotein-like_sf"/>
</dbReference>
<accession>A0ABT0YH58</accession>
<dbReference type="PROSITE" id="PS50902">
    <property type="entry name" value="FLAVODOXIN_LIKE"/>
    <property type="match status" value="1"/>
</dbReference>
<evidence type="ECO:0000313" key="2">
    <source>
        <dbReference type="EMBL" id="MCM4084843.1"/>
    </source>
</evidence>
<comment type="caution">
    <text evidence="2">The sequence shown here is derived from an EMBL/GenBank/DDBJ whole genome shotgun (WGS) entry which is preliminary data.</text>
</comment>
<evidence type="ECO:0000259" key="1">
    <source>
        <dbReference type="PROSITE" id="PS50902"/>
    </source>
</evidence>
<dbReference type="RefSeq" id="WP_251804582.1">
    <property type="nucleotide sequence ID" value="NZ_JAMQOL010000085.1"/>
</dbReference>
<proteinExistence type="predicted"/>
<dbReference type="Proteomes" id="UP001523216">
    <property type="component" value="Unassembled WGS sequence"/>
</dbReference>
<dbReference type="PROSITE" id="PS00201">
    <property type="entry name" value="FLAVODOXIN"/>
    <property type="match status" value="1"/>
</dbReference>
<dbReference type="InterPro" id="IPR008254">
    <property type="entry name" value="Flavodoxin/NO_synth"/>
</dbReference>
<feature type="domain" description="Flavodoxin-like" evidence="1">
    <location>
        <begin position="3"/>
        <end position="158"/>
    </location>
</feature>
<gene>
    <name evidence="2" type="ORF">LXN57_45680</name>
</gene>
<keyword evidence="3" id="KW-1185">Reference proteome</keyword>
<dbReference type="InterPro" id="IPR001226">
    <property type="entry name" value="Flavodoxin_CS"/>
</dbReference>
<reference evidence="2 3" key="1">
    <citation type="submission" date="2022-06" db="EMBL/GenBank/DDBJ databases">
        <title>Actinoplanes abujensis sp. nov., isolated from Nigerian arid soil.</title>
        <authorList>
            <person name="Ding P."/>
        </authorList>
    </citation>
    <scope>NUCLEOTIDE SEQUENCE [LARGE SCALE GENOMIC DNA]</scope>
    <source>
        <strain evidence="3">TRM88002</strain>
    </source>
</reference>
<protein>
    <submittedName>
        <fullName evidence="2">Flavodoxin domain-containing protein</fullName>
    </submittedName>
</protein>
<sequence length="171" mass="18120">MKALVVYESMFGNTEAIARAVAAELQSALDVTVAEARDIPSAVGVDLLVVGAPTHAFGLSRPGTREDAVRQGSARPADLGIREYLDVSPMLNCTAAAFDTRVDKPRLPGSAAHRAHRRLRGLGCRLPITPASFRVSGTRGPLLPGETDRAHEWARRLAAAVLMAKEASGRG</sequence>
<dbReference type="EMBL" id="JAMQOL010000085">
    <property type="protein sequence ID" value="MCM4084843.1"/>
    <property type="molecule type" value="Genomic_DNA"/>
</dbReference>
<organism evidence="2 3">
    <name type="scientific">Paractinoplanes hotanensis</name>
    <dbReference type="NCBI Taxonomy" id="2906497"/>
    <lineage>
        <taxon>Bacteria</taxon>
        <taxon>Bacillati</taxon>
        <taxon>Actinomycetota</taxon>
        <taxon>Actinomycetes</taxon>
        <taxon>Micromonosporales</taxon>
        <taxon>Micromonosporaceae</taxon>
        <taxon>Paractinoplanes</taxon>
    </lineage>
</organism>
<name>A0ABT0YH58_9ACTN</name>